<accession>A0A9N9WUN4</accession>
<dbReference type="PANTHER" id="PTHR14549:SF2">
    <property type="entry name" value="TRANSMEMBRANE PROTEIN 223"/>
    <property type="match status" value="1"/>
</dbReference>
<dbReference type="InterPro" id="IPR045325">
    <property type="entry name" value="TMEM70/TMEM186/TMEM223"/>
</dbReference>
<feature type="transmembrane region" description="Helical" evidence="1">
    <location>
        <begin position="58"/>
        <end position="78"/>
    </location>
</feature>
<evidence type="ECO:0000313" key="3">
    <source>
        <dbReference type="Proteomes" id="UP001153620"/>
    </source>
</evidence>
<dbReference type="Pfam" id="PF06979">
    <property type="entry name" value="TMEM70"/>
    <property type="match status" value="1"/>
</dbReference>
<organism evidence="2 3">
    <name type="scientific">Chironomus riparius</name>
    <dbReference type="NCBI Taxonomy" id="315576"/>
    <lineage>
        <taxon>Eukaryota</taxon>
        <taxon>Metazoa</taxon>
        <taxon>Ecdysozoa</taxon>
        <taxon>Arthropoda</taxon>
        <taxon>Hexapoda</taxon>
        <taxon>Insecta</taxon>
        <taxon>Pterygota</taxon>
        <taxon>Neoptera</taxon>
        <taxon>Endopterygota</taxon>
        <taxon>Diptera</taxon>
        <taxon>Nematocera</taxon>
        <taxon>Chironomoidea</taxon>
        <taxon>Chironomidae</taxon>
        <taxon>Chironominae</taxon>
        <taxon>Chironomus</taxon>
    </lineage>
</organism>
<dbReference type="GO" id="GO:0007399">
    <property type="term" value="P:nervous system development"/>
    <property type="evidence" value="ECO:0007669"/>
    <property type="project" value="TreeGrafter"/>
</dbReference>
<dbReference type="PANTHER" id="PTHR14549">
    <property type="entry name" value="TRANSMEMBRANE PROTEIN 223"/>
    <property type="match status" value="1"/>
</dbReference>
<protein>
    <recommendedName>
        <fullName evidence="4">Transmembrane protein 223</fullName>
    </recommendedName>
</protein>
<dbReference type="AlphaFoldDB" id="A0A9N9WUN4"/>
<dbReference type="EMBL" id="OU895879">
    <property type="protein sequence ID" value="CAG9806727.1"/>
    <property type="molecule type" value="Genomic_DNA"/>
</dbReference>
<keyword evidence="1" id="KW-1133">Transmembrane helix</keyword>
<keyword evidence="1" id="KW-0472">Membrane</keyword>
<keyword evidence="3" id="KW-1185">Reference proteome</keyword>
<proteinExistence type="predicted"/>
<sequence length="215" mass="25029">MIRLLFDKIRLPSVLPIISRQISSTSKQFVAQLPKSDKNEFIKDVIVYSYDNPGRFRLINIFSISQMIFWAYLGNWAFTDMKFVTVKEGVDETLPWYRKINLGEGRYKNTLAAGCFLIGYLSIVLGWTFTLRSIRYLIMRKDGKTISLVSFTPFGKNRIMDVPLKNISVSESRTSSRAYLPVKVKDTRFYYLLDMKGDFKNTRLFDNVIALNRKL</sequence>
<gene>
    <name evidence="2" type="ORF">CHIRRI_LOCUS9580</name>
</gene>
<dbReference type="Proteomes" id="UP001153620">
    <property type="component" value="Chromosome 3"/>
</dbReference>
<evidence type="ECO:0000256" key="1">
    <source>
        <dbReference type="SAM" id="Phobius"/>
    </source>
</evidence>
<dbReference type="InterPro" id="IPR026100">
    <property type="entry name" value="Tmem223"/>
</dbReference>
<evidence type="ECO:0000313" key="2">
    <source>
        <dbReference type="EMBL" id="CAG9806727.1"/>
    </source>
</evidence>
<reference evidence="2" key="1">
    <citation type="submission" date="2022-01" db="EMBL/GenBank/DDBJ databases">
        <authorList>
            <person name="King R."/>
        </authorList>
    </citation>
    <scope>NUCLEOTIDE SEQUENCE</scope>
</reference>
<evidence type="ECO:0008006" key="4">
    <source>
        <dbReference type="Google" id="ProtNLM"/>
    </source>
</evidence>
<keyword evidence="1" id="KW-0812">Transmembrane</keyword>
<dbReference type="OrthoDB" id="5950063at2759"/>
<reference evidence="2" key="2">
    <citation type="submission" date="2022-10" db="EMBL/GenBank/DDBJ databases">
        <authorList>
            <consortium name="ENA_rothamsted_submissions"/>
            <consortium name="culmorum"/>
            <person name="King R."/>
        </authorList>
    </citation>
    <scope>NUCLEOTIDE SEQUENCE</scope>
</reference>
<dbReference type="GO" id="GO:0005739">
    <property type="term" value="C:mitochondrion"/>
    <property type="evidence" value="ECO:0007669"/>
    <property type="project" value="TreeGrafter"/>
</dbReference>
<name>A0A9N9WUN4_9DIPT</name>
<feature type="transmembrane region" description="Helical" evidence="1">
    <location>
        <begin position="111"/>
        <end position="131"/>
    </location>
</feature>